<dbReference type="Proteomes" id="UP000077875">
    <property type="component" value="Chromosome"/>
</dbReference>
<organism evidence="2 3">
    <name type="scientific">Halotalea alkalilenta</name>
    <dbReference type="NCBI Taxonomy" id="376489"/>
    <lineage>
        <taxon>Bacteria</taxon>
        <taxon>Pseudomonadati</taxon>
        <taxon>Pseudomonadota</taxon>
        <taxon>Gammaproteobacteria</taxon>
        <taxon>Oceanospirillales</taxon>
        <taxon>Halomonadaceae</taxon>
        <taxon>Halotalea</taxon>
    </lineage>
</organism>
<dbReference type="InterPro" id="IPR029052">
    <property type="entry name" value="Metallo-depent_PP-like"/>
</dbReference>
<protein>
    <recommendedName>
        <fullName evidence="1">Calcineurin-like phosphoesterase domain-containing protein</fullName>
    </recommendedName>
</protein>
<name>A0A172YC15_9GAMM</name>
<proteinExistence type="predicted"/>
<accession>A0A172YC15</accession>
<dbReference type="SUPFAM" id="SSF56300">
    <property type="entry name" value="Metallo-dependent phosphatases"/>
    <property type="match status" value="1"/>
</dbReference>
<dbReference type="Gene3D" id="3.60.21.10">
    <property type="match status" value="1"/>
</dbReference>
<dbReference type="PANTHER" id="PTHR43143:SF1">
    <property type="entry name" value="SERINE_THREONINE-PROTEIN PHOSPHATASE CPPED1"/>
    <property type="match status" value="1"/>
</dbReference>
<dbReference type="RefSeq" id="WP_064121758.1">
    <property type="nucleotide sequence ID" value="NZ_CP015243.1"/>
</dbReference>
<evidence type="ECO:0000313" key="2">
    <source>
        <dbReference type="EMBL" id="ANF56790.1"/>
    </source>
</evidence>
<dbReference type="PANTHER" id="PTHR43143">
    <property type="entry name" value="METALLOPHOSPHOESTERASE, CALCINEURIN SUPERFAMILY"/>
    <property type="match status" value="1"/>
</dbReference>
<sequence length="278" mass="30980">MRIVQISDTHLSPSKLHFAANWPPLAAWIRQLAPDLVIHTGDASLDGAGDKRELAHCRRLFDQLGIPLLALPGNHDVGDAFDPRRPVDADRLQHWCDAFETDRWCHDIPGWRLIGIDSQVLEGERADREESFAWIGGCLAGRGTRRVALFSHKPLFVESFDERDGGYWSLAGESRGALRALIERHDVALIASGHLHRAWQGEVDGIDYLWCPASSFMVANTDRPLPGRACLGAALITLGERGDHRCEIVEVEGLLPYYLDPIIDEVYPGDAELKEIAR</sequence>
<dbReference type="EMBL" id="CP015243">
    <property type="protein sequence ID" value="ANF56790.1"/>
    <property type="molecule type" value="Genomic_DNA"/>
</dbReference>
<dbReference type="InterPro" id="IPR004843">
    <property type="entry name" value="Calcineurin-like_PHP"/>
</dbReference>
<dbReference type="AlphaFoldDB" id="A0A172YC15"/>
<reference evidence="2 3" key="1">
    <citation type="submission" date="2016-04" db="EMBL/GenBank/DDBJ databases">
        <title>Complete Genome Sequence of Halotalea alkalilenta IHB B 13600.</title>
        <authorList>
            <person name="Swarnkar M.K."/>
            <person name="Sharma A."/>
            <person name="Kaushal K."/>
            <person name="Soni R."/>
            <person name="Rana S."/>
            <person name="Singh A.K."/>
            <person name="Gulati A."/>
        </authorList>
    </citation>
    <scope>NUCLEOTIDE SEQUENCE [LARGE SCALE GENOMIC DNA]</scope>
    <source>
        <strain evidence="2 3">IHB B 13600</strain>
    </source>
</reference>
<dbReference type="KEGG" id="haa:A5892_04330"/>
<dbReference type="Pfam" id="PF00149">
    <property type="entry name" value="Metallophos"/>
    <property type="match status" value="1"/>
</dbReference>
<gene>
    <name evidence="2" type="ORF">A5892_04330</name>
</gene>
<evidence type="ECO:0000259" key="1">
    <source>
        <dbReference type="Pfam" id="PF00149"/>
    </source>
</evidence>
<evidence type="ECO:0000313" key="3">
    <source>
        <dbReference type="Proteomes" id="UP000077875"/>
    </source>
</evidence>
<dbReference type="GO" id="GO:0016787">
    <property type="term" value="F:hydrolase activity"/>
    <property type="evidence" value="ECO:0007669"/>
    <property type="project" value="InterPro"/>
</dbReference>
<keyword evidence="3" id="KW-1185">Reference proteome</keyword>
<dbReference type="STRING" id="376489.A5892_04330"/>
<dbReference type="InterPro" id="IPR051918">
    <property type="entry name" value="STPP_CPPED1"/>
</dbReference>
<feature type="domain" description="Calcineurin-like phosphoesterase" evidence="1">
    <location>
        <begin position="1"/>
        <end position="197"/>
    </location>
</feature>